<organism evidence="11 12">
    <name type="scientific">Solanum tuberosum</name>
    <name type="common">Potato</name>
    <dbReference type="NCBI Taxonomy" id="4113"/>
    <lineage>
        <taxon>Eukaryota</taxon>
        <taxon>Viridiplantae</taxon>
        <taxon>Streptophyta</taxon>
        <taxon>Embryophyta</taxon>
        <taxon>Tracheophyta</taxon>
        <taxon>Spermatophyta</taxon>
        <taxon>Magnoliopsida</taxon>
        <taxon>eudicotyledons</taxon>
        <taxon>Gunneridae</taxon>
        <taxon>Pentapetalae</taxon>
        <taxon>asterids</taxon>
        <taxon>lamiids</taxon>
        <taxon>Solanales</taxon>
        <taxon>Solanaceae</taxon>
        <taxon>Solanoideae</taxon>
        <taxon>Solaneae</taxon>
        <taxon>Solanum</taxon>
    </lineage>
</organism>
<feature type="domain" description="C2H2-type" evidence="9">
    <location>
        <begin position="416"/>
        <end position="443"/>
    </location>
</feature>
<evidence type="ECO:0000256" key="4">
    <source>
        <dbReference type="ARBA" id="ARBA00023163"/>
    </source>
</evidence>
<dbReference type="InterPro" id="IPR036236">
    <property type="entry name" value="Znf_C2H2_sf"/>
</dbReference>
<feature type="region of interest" description="Disordered" evidence="8">
    <location>
        <begin position="70"/>
        <end position="98"/>
    </location>
</feature>
<dbReference type="InterPro" id="IPR046347">
    <property type="entry name" value="bZIP_sf"/>
</dbReference>
<keyword evidence="4" id="KW-0804">Transcription</keyword>
<dbReference type="PROSITE" id="PS50217">
    <property type="entry name" value="BZIP"/>
    <property type="match status" value="1"/>
</dbReference>
<gene>
    <name evidence="11" type="ORF">KY290_028277</name>
</gene>
<dbReference type="InterPro" id="IPR044759">
    <property type="entry name" value="bZIP_RF2"/>
</dbReference>
<feature type="compositionally biased region" description="Polar residues" evidence="8">
    <location>
        <begin position="72"/>
        <end position="84"/>
    </location>
</feature>
<dbReference type="SMART" id="SM00338">
    <property type="entry name" value="BRLZ"/>
    <property type="match status" value="1"/>
</dbReference>
<dbReference type="Gene3D" id="1.20.5.170">
    <property type="match status" value="1"/>
</dbReference>
<evidence type="ECO:0000313" key="11">
    <source>
        <dbReference type="EMBL" id="KAH0749045.1"/>
    </source>
</evidence>
<feature type="region of interest" description="Disordered" evidence="8">
    <location>
        <begin position="120"/>
        <end position="144"/>
    </location>
</feature>
<dbReference type="EMBL" id="JAIVGD010000019">
    <property type="protein sequence ID" value="KAH0749045.1"/>
    <property type="molecule type" value="Genomic_DNA"/>
</dbReference>
<dbReference type="InterPro" id="IPR013087">
    <property type="entry name" value="Znf_C2H2_type"/>
</dbReference>
<dbReference type="Proteomes" id="UP000826656">
    <property type="component" value="Unassembled WGS sequence"/>
</dbReference>
<evidence type="ECO:0000259" key="9">
    <source>
        <dbReference type="PROSITE" id="PS50157"/>
    </source>
</evidence>
<dbReference type="Pfam" id="PF00170">
    <property type="entry name" value="bZIP_1"/>
    <property type="match status" value="1"/>
</dbReference>
<comment type="caution">
    <text evidence="11">The sequence shown here is derived from an EMBL/GenBank/DDBJ whole genome shotgun (WGS) entry which is preliminary data.</text>
</comment>
<evidence type="ECO:0000313" key="12">
    <source>
        <dbReference type="Proteomes" id="UP000826656"/>
    </source>
</evidence>
<evidence type="ECO:0000256" key="1">
    <source>
        <dbReference type="ARBA" id="ARBA00004123"/>
    </source>
</evidence>
<comment type="subcellular location">
    <subcellularLocation>
        <location evidence="1">Nucleus</location>
    </subcellularLocation>
</comment>
<evidence type="ECO:0000256" key="2">
    <source>
        <dbReference type="ARBA" id="ARBA00023015"/>
    </source>
</evidence>
<feature type="domain" description="BZIP" evidence="10">
    <location>
        <begin position="169"/>
        <end position="232"/>
    </location>
</feature>
<feature type="region of interest" description="Disordered" evidence="8">
    <location>
        <begin position="386"/>
        <end position="413"/>
    </location>
</feature>
<evidence type="ECO:0000259" key="10">
    <source>
        <dbReference type="PROSITE" id="PS50217"/>
    </source>
</evidence>
<dbReference type="PANTHER" id="PTHR13690">
    <property type="entry name" value="TRANSCRIPTION FACTOR POSF21-RELATED"/>
    <property type="match status" value="1"/>
</dbReference>
<dbReference type="InterPro" id="IPR004827">
    <property type="entry name" value="bZIP"/>
</dbReference>
<evidence type="ECO:0000256" key="3">
    <source>
        <dbReference type="ARBA" id="ARBA00023125"/>
    </source>
</evidence>
<keyword evidence="2" id="KW-0805">Transcription regulation</keyword>
<reference evidence="11 12" key="1">
    <citation type="journal article" date="2021" name="bioRxiv">
        <title>Chromosome-scale and haplotype-resolved genome assembly of a tetraploid potato cultivar.</title>
        <authorList>
            <person name="Sun H."/>
            <person name="Jiao W.-B."/>
            <person name="Krause K."/>
            <person name="Campoy J.A."/>
            <person name="Goel M."/>
            <person name="Folz-Donahue K."/>
            <person name="Kukat C."/>
            <person name="Huettel B."/>
            <person name="Schneeberger K."/>
        </authorList>
    </citation>
    <scope>NUCLEOTIDE SEQUENCE [LARGE SCALE GENOMIC DNA]</scope>
    <source>
        <strain evidence="11">SolTubOtavaFocal</strain>
        <tissue evidence="11">Leaves</tissue>
    </source>
</reference>
<feature type="region of interest" description="Disordered" evidence="8">
    <location>
        <begin position="1"/>
        <end position="38"/>
    </location>
</feature>
<name>A0ABQ7UHF1_SOLTU</name>
<evidence type="ECO:0000256" key="6">
    <source>
        <dbReference type="PROSITE-ProRule" id="PRU00042"/>
    </source>
</evidence>
<keyword evidence="6" id="KW-0862">Zinc</keyword>
<keyword evidence="7" id="KW-0175">Coiled coil</keyword>
<dbReference type="SUPFAM" id="SSF57959">
    <property type="entry name" value="Leucine zipper domain"/>
    <property type="match status" value="1"/>
</dbReference>
<dbReference type="PANTHER" id="PTHR13690:SF107">
    <property type="entry name" value="TRANSCRIPTION FACTOR VIP1-LIKE"/>
    <property type="match status" value="1"/>
</dbReference>
<dbReference type="CDD" id="cd14703">
    <property type="entry name" value="bZIP_plant_RF2"/>
    <property type="match status" value="1"/>
</dbReference>
<keyword evidence="3" id="KW-0238">DNA-binding</keyword>
<protein>
    <submittedName>
        <fullName evidence="11">Uncharacterized protein</fullName>
    </submittedName>
</protein>
<keyword evidence="12" id="KW-1185">Reference proteome</keyword>
<dbReference type="PROSITE" id="PS50157">
    <property type="entry name" value="ZINC_FINGER_C2H2_2"/>
    <property type="match status" value="2"/>
</dbReference>
<dbReference type="PROSITE" id="PS00028">
    <property type="entry name" value="ZINC_FINGER_C2H2_1"/>
    <property type="match status" value="2"/>
</dbReference>
<sequence>MDPKFAGKPIQAQFYSGQTDLDQMQDTPTRGARHRRAQSETFFRFPSFDDDMLLDDVVSDFSLDVQAPTLMQPANSPDSSSTGPALSAGPSDNPKPLAHYRSLSVDADFFDGLDFGGVPTEKKMMGSEPRHRHSNSMDGSFDTSSFESESLSVKKAMAPDRLAELSLIDPKRAKRILANRQSAARSKERKTRYTSELERKVQTLQTEATTLSAQITVLQRDTSGLNAENKELKFRLQALEQQAHLRDGKSCSGLRLKQANFHLQMETGECVLIYLPNHSPSFNAVIFMHNISSHTFPVRLQVTKMSQGNLKIASSTSTGLERLNCGWWCGWGTGKGCYATTDEFEPSILAVKERHEEQPILPVHHPTVDNLHSNPKRKRSRFLKIGGDATSSSSSTIIKPKITKKPPDPTAPKITRPCTECGKTFWSWKALFGHMRCHPERQWRGINPPPNIRPRHDVSIVESHNFGEISPRKNPKSVFDAIMTEEDQEIASCLLQLASGSSKSDELHDHEDQPCSSSGGGGGKEFRFECSGCKKVFGSHQALGGHRASHKNVKGCFASGSGTSGLTQAVNTNLDLNFPPPVTLISGHNEDQYDSSSSYSSAYSGSALDLRLKL</sequence>
<dbReference type="SMART" id="SM00355">
    <property type="entry name" value="ZnF_C2H2"/>
    <property type="match status" value="2"/>
</dbReference>
<evidence type="ECO:0000256" key="7">
    <source>
        <dbReference type="SAM" id="Coils"/>
    </source>
</evidence>
<evidence type="ECO:0000256" key="5">
    <source>
        <dbReference type="ARBA" id="ARBA00023242"/>
    </source>
</evidence>
<feature type="compositionally biased region" description="Low complexity" evidence="8">
    <location>
        <begin position="386"/>
        <end position="400"/>
    </location>
</feature>
<keyword evidence="5" id="KW-0539">Nucleus</keyword>
<feature type="compositionally biased region" description="Basic and acidic residues" evidence="8">
    <location>
        <begin position="120"/>
        <end position="129"/>
    </location>
</feature>
<proteinExistence type="predicted"/>
<feature type="domain" description="C2H2-type" evidence="9">
    <location>
        <begin position="528"/>
        <end position="555"/>
    </location>
</feature>
<dbReference type="Pfam" id="PF13912">
    <property type="entry name" value="zf-C2H2_6"/>
    <property type="match status" value="2"/>
</dbReference>
<dbReference type="SUPFAM" id="SSF57667">
    <property type="entry name" value="beta-beta-alpha zinc fingers"/>
    <property type="match status" value="1"/>
</dbReference>
<keyword evidence="6" id="KW-0863">Zinc-finger</keyword>
<feature type="coiled-coil region" evidence="7">
    <location>
        <begin position="194"/>
        <end position="242"/>
    </location>
</feature>
<accession>A0ABQ7UHF1</accession>
<keyword evidence="6" id="KW-0479">Metal-binding</keyword>
<feature type="compositionally biased region" description="Polar residues" evidence="8">
    <location>
        <begin position="13"/>
        <end position="28"/>
    </location>
</feature>
<evidence type="ECO:0000256" key="8">
    <source>
        <dbReference type="SAM" id="MobiDB-lite"/>
    </source>
</evidence>